<evidence type="ECO:0000313" key="7">
    <source>
        <dbReference type="Proteomes" id="UP000235145"/>
    </source>
</evidence>
<dbReference type="AlphaFoldDB" id="A0A9R1XTN1"/>
<dbReference type="PANTHER" id="PTHR45724:SF19">
    <property type="entry name" value="AQUAPORIN NIP6-1"/>
    <property type="match status" value="1"/>
</dbReference>
<evidence type="ECO:0000256" key="5">
    <source>
        <dbReference type="SAM" id="Phobius"/>
    </source>
</evidence>
<dbReference type="InterPro" id="IPR023271">
    <property type="entry name" value="Aquaporin-like"/>
</dbReference>
<evidence type="ECO:0000256" key="2">
    <source>
        <dbReference type="ARBA" id="ARBA00022692"/>
    </source>
</evidence>
<keyword evidence="3 5" id="KW-1133">Transmembrane helix</keyword>
<protein>
    <submittedName>
        <fullName evidence="6">Uncharacterized protein</fullName>
    </submittedName>
</protein>
<feature type="transmembrane region" description="Helical" evidence="5">
    <location>
        <begin position="61"/>
        <end position="81"/>
    </location>
</feature>
<dbReference type="InterPro" id="IPR034294">
    <property type="entry name" value="Aquaporin_transptr"/>
</dbReference>
<name>A0A9R1XTN1_LACSA</name>
<evidence type="ECO:0000256" key="4">
    <source>
        <dbReference type="ARBA" id="ARBA00023136"/>
    </source>
</evidence>
<dbReference type="Proteomes" id="UP000235145">
    <property type="component" value="Unassembled WGS sequence"/>
</dbReference>
<reference evidence="6 7" key="1">
    <citation type="journal article" date="2017" name="Nat. Commun.">
        <title>Genome assembly with in vitro proximity ligation data and whole-genome triplication in lettuce.</title>
        <authorList>
            <person name="Reyes-Chin-Wo S."/>
            <person name="Wang Z."/>
            <person name="Yang X."/>
            <person name="Kozik A."/>
            <person name="Arikit S."/>
            <person name="Song C."/>
            <person name="Xia L."/>
            <person name="Froenicke L."/>
            <person name="Lavelle D.O."/>
            <person name="Truco M.J."/>
            <person name="Xia R."/>
            <person name="Zhu S."/>
            <person name="Xu C."/>
            <person name="Xu H."/>
            <person name="Xu X."/>
            <person name="Cox K."/>
            <person name="Korf I."/>
            <person name="Meyers B.C."/>
            <person name="Michelmore R.W."/>
        </authorList>
    </citation>
    <scope>NUCLEOTIDE SEQUENCE [LARGE SCALE GENOMIC DNA]</scope>
    <source>
        <strain evidence="7">cv. Salinas</strain>
        <tissue evidence="6">Seedlings</tissue>
    </source>
</reference>
<dbReference type="PANTHER" id="PTHR45724">
    <property type="entry name" value="AQUAPORIN NIP2-1"/>
    <property type="match status" value="1"/>
</dbReference>
<sequence>MSSNLASVDFLPEPQTREGSVACISETTASAARQLGLTSVGELAGIAVGATVMLNIHIAGYIYLTAPILGALAGAGIYTAVKLPEEDDV</sequence>
<evidence type="ECO:0000256" key="3">
    <source>
        <dbReference type="ARBA" id="ARBA00022989"/>
    </source>
</evidence>
<organism evidence="6 7">
    <name type="scientific">Lactuca sativa</name>
    <name type="common">Garden lettuce</name>
    <dbReference type="NCBI Taxonomy" id="4236"/>
    <lineage>
        <taxon>Eukaryota</taxon>
        <taxon>Viridiplantae</taxon>
        <taxon>Streptophyta</taxon>
        <taxon>Embryophyta</taxon>
        <taxon>Tracheophyta</taxon>
        <taxon>Spermatophyta</taxon>
        <taxon>Magnoliopsida</taxon>
        <taxon>eudicotyledons</taxon>
        <taxon>Gunneridae</taxon>
        <taxon>Pentapetalae</taxon>
        <taxon>asterids</taxon>
        <taxon>campanulids</taxon>
        <taxon>Asterales</taxon>
        <taxon>Asteraceae</taxon>
        <taxon>Cichorioideae</taxon>
        <taxon>Cichorieae</taxon>
        <taxon>Lactucinae</taxon>
        <taxon>Lactuca</taxon>
    </lineage>
</organism>
<gene>
    <name evidence="6" type="ORF">LSAT_V11C100025590</name>
</gene>
<proteinExistence type="predicted"/>
<accession>A0A9R1XTN1</accession>
<keyword evidence="4 5" id="KW-0472">Membrane</keyword>
<dbReference type="EMBL" id="NBSK02000001">
    <property type="protein sequence ID" value="KAJ0225426.1"/>
    <property type="molecule type" value="Genomic_DNA"/>
</dbReference>
<dbReference type="SUPFAM" id="SSF81338">
    <property type="entry name" value="Aquaporin-like"/>
    <property type="match status" value="1"/>
</dbReference>
<keyword evidence="2 5" id="KW-0812">Transmembrane</keyword>
<evidence type="ECO:0000256" key="1">
    <source>
        <dbReference type="ARBA" id="ARBA00004141"/>
    </source>
</evidence>
<evidence type="ECO:0000313" key="6">
    <source>
        <dbReference type="EMBL" id="KAJ0225426.1"/>
    </source>
</evidence>
<comment type="subcellular location">
    <subcellularLocation>
        <location evidence="1">Membrane</location>
        <topology evidence="1">Multi-pass membrane protein</topology>
    </subcellularLocation>
</comment>
<keyword evidence="7" id="KW-1185">Reference proteome</keyword>
<dbReference type="GO" id="GO:0016020">
    <property type="term" value="C:membrane"/>
    <property type="evidence" value="ECO:0007669"/>
    <property type="project" value="UniProtKB-SubCell"/>
</dbReference>
<comment type="caution">
    <text evidence="6">The sequence shown here is derived from an EMBL/GenBank/DDBJ whole genome shotgun (WGS) entry which is preliminary data.</text>
</comment>